<feature type="binding site" evidence="9">
    <location>
        <begin position="290"/>
        <end position="291"/>
    </location>
    <ligand>
        <name>FMN</name>
        <dbReference type="ChEBI" id="CHEBI:58210"/>
    </ligand>
</feature>
<dbReference type="Proteomes" id="UP000823896">
    <property type="component" value="Unassembled WGS sequence"/>
</dbReference>
<dbReference type="InterPro" id="IPR013785">
    <property type="entry name" value="Aldolase_TIM"/>
</dbReference>
<evidence type="ECO:0000256" key="5">
    <source>
        <dbReference type="ARBA" id="ARBA00024042"/>
    </source>
</evidence>
<evidence type="ECO:0000256" key="7">
    <source>
        <dbReference type="ARBA" id="ARBA00048754"/>
    </source>
</evidence>
<comment type="similarity">
    <text evidence="5">Belongs to the FMN-dependent alpha-hydroxy acid dehydrogenase family.</text>
</comment>
<feature type="binding site" evidence="9">
    <location>
        <position position="236"/>
    </location>
    <ligand>
        <name>FMN</name>
        <dbReference type="ChEBI" id="CHEBI:58210"/>
    </ligand>
</feature>
<feature type="domain" description="FMN hydroxy acid dehydrogenase" evidence="10">
    <location>
        <begin position="1"/>
        <end position="340"/>
    </location>
</feature>
<protein>
    <recommendedName>
        <fullName evidence="6">L-lactate oxidase</fullName>
    </recommendedName>
</protein>
<name>A0A9D2SUH9_9FIRM</name>
<gene>
    <name evidence="11" type="ORF">H9702_00940</name>
</gene>
<dbReference type="Pfam" id="PF01070">
    <property type="entry name" value="FMN_dh"/>
    <property type="match status" value="2"/>
</dbReference>
<dbReference type="EMBL" id="DWWM01000005">
    <property type="protein sequence ID" value="HJC35682.1"/>
    <property type="molecule type" value="Genomic_DNA"/>
</dbReference>
<reference evidence="11" key="1">
    <citation type="journal article" date="2021" name="PeerJ">
        <title>Extensive microbial diversity within the chicken gut microbiome revealed by metagenomics and culture.</title>
        <authorList>
            <person name="Gilroy R."/>
            <person name="Ravi A."/>
            <person name="Getino M."/>
            <person name="Pursley I."/>
            <person name="Horton D.L."/>
            <person name="Alikhan N.F."/>
            <person name="Baker D."/>
            <person name="Gharbi K."/>
            <person name="Hall N."/>
            <person name="Watson M."/>
            <person name="Adriaenssens E.M."/>
            <person name="Foster-Nyarko E."/>
            <person name="Jarju S."/>
            <person name="Secka A."/>
            <person name="Antonio M."/>
            <person name="Oren A."/>
            <person name="Chaudhuri R.R."/>
            <person name="La Ragione R."/>
            <person name="Hildebrand F."/>
            <person name="Pallen M.J."/>
        </authorList>
    </citation>
    <scope>NUCLEOTIDE SEQUENCE</scope>
    <source>
        <strain evidence="11">CHK187-11901</strain>
    </source>
</reference>
<dbReference type="InterPro" id="IPR012133">
    <property type="entry name" value="Alpha-hydoxy_acid_DH_FMN"/>
</dbReference>
<accession>A0A9D2SUH9</accession>
<feature type="binding site" evidence="9">
    <location>
        <begin position="267"/>
        <end position="271"/>
    </location>
    <ligand>
        <name>FMN</name>
        <dbReference type="ChEBI" id="CHEBI:58210"/>
    </ligand>
</feature>
<keyword evidence="4" id="KW-0560">Oxidoreductase</keyword>
<comment type="cofactor">
    <cofactor evidence="1">
        <name>FMN</name>
        <dbReference type="ChEBI" id="CHEBI:58210"/>
    </cofactor>
</comment>
<comment type="caution">
    <text evidence="11">The sequence shown here is derived from an EMBL/GenBank/DDBJ whole genome shotgun (WGS) entry which is preliminary data.</text>
</comment>
<comment type="catalytic activity">
    <reaction evidence="7">
        <text>(S)-lactate + O2 = pyruvate + H2O2</text>
        <dbReference type="Rhea" id="RHEA:55868"/>
        <dbReference type="ChEBI" id="CHEBI:15361"/>
        <dbReference type="ChEBI" id="CHEBI:15379"/>
        <dbReference type="ChEBI" id="CHEBI:16240"/>
        <dbReference type="ChEBI" id="CHEBI:16651"/>
    </reaction>
    <physiologicalReaction direction="left-to-right" evidence="7">
        <dbReference type="Rhea" id="RHEA:55869"/>
    </physiologicalReaction>
</comment>
<organism evidence="11 12">
    <name type="scientific">Candidatus Merdibacter merdavium</name>
    <dbReference type="NCBI Taxonomy" id="2838692"/>
    <lineage>
        <taxon>Bacteria</taxon>
        <taxon>Bacillati</taxon>
        <taxon>Bacillota</taxon>
        <taxon>Erysipelotrichia</taxon>
        <taxon>Erysipelotrichales</taxon>
        <taxon>Erysipelotrichaceae</taxon>
        <taxon>Merdibacter</taxon>
    </lineage>
</organism>
<evidence type="ECO:0000256" key="3">
    <source>
        <dbReference type="ARBA" id="ARBA00022643"/>
    </source>
</evidence>
<dbReference type="PROSITE" id="PS51349">
    <property type="entry name" value="FMN_HYDROXY_ACID_DH_2"/>
    <property type="match status" value="1"/>
</dbReference>
<keyword evidence="3 9" id="KW-0288">FMN</keyword>
<dbReference type="AlphaFoldDB" id="A0A9D2SUH9"/>
<dbReference type="GO" id="GO:0016491">
    <property type="term" value="F:oxidoreductase activity"/>
    <property type="evidence" value="ECO:0007669"/>
    <property type="project" value="UniProtKB-KW"/>
</dbReference>
<proteinExistence type="inferred from homology"/>
<evidence type="ECO:0000256" key="4">
    <source>
        <dbReference type="ARBA" id="ARBA00023002"/>
    </source>
</evidence>
<evidence type="ECO:0000256" key="1">
    <source>
        <dbReference type="ARBA" id="ARBA00001917"/>
    </source>
</evidence>
<evidence type="ECO:0000256" key="2">
    <source>
        <dbReference type="ARBA" id="ARBA00022630"/>
    </source>
</evidence>
<evidence type="ECO:0000256" key="8">
    <source>
        <dbReference type="PIRSR" id="PIRSR000138-1"/>
    </source>
</evidence>
<evidence type="ECO:0000313" key="11">
    <source>
        <dbReference type="EMBL" id="HJC35682.1"/>
    </source>
</evidence>
<dbReference type="PIRSF" id="PIRSF000138">
    <property type="entry name" value="Al-hdrx_acd_dh"/>
    <property type="match status" value="1"/>
</dbReference>
<dbReference type="InterPro" id="IPR037396">
    <property type="entry name" value="FMN_HAD"/>
</dbReference>
<evidence type="ECO:0000256" key="9">
    <source>
        <dbReference type="PIRSR" id="PIRSR000138-2"/>
    </source>
</evidence>
<evidence type="ECO:0000256" key="6">
    <source>
        <dbReference type="ARBA" id="ARBA00029513"/>
    </source>
</evidence>
<dbReference type="GO" id="GO:0010181">
    <property type="term" value="F:FMN binding"/>
    <property type="evidence" value="ECO:0007669"/>
    <property type="project" value="InterPro"/>
</dbReference>
<evidence type="ECO:0000259" key="10">
    <source>
        <dbReference type="PROSITE" id="PS51349"/>
    </source>
</evidence>
<dbReference type="CDD" id="cd02809">
    <property type="entry name" value="alpha_hydroxyacid_oxid_FMN"/>
    <property type="match status" value="1"/>
</dbReference>
<feature type="binding site" evidence="9">
    <location>
        <position position="234"/>
    </location>
    <ligand>
        <name>FMN</name>
        <dbReference type="ChEBI" id="CHEBI:58210"/>
    </ligand>
</feature>
<feature type="binding site" evidence="9">
    <location>
        <position position="239"/>
    </location>
    <ligand>
        <name>glyoxylate</name>
        <dbReference type="ChEBI" id="CHEBI:36655"/>
    </ligand>
</feature>
<feature type="active site" description="Proton acceptor" evidence="8">
    <location>
        <position position="236"/>
    </location>
</feature>
<sequence>MNTWEEVYSQARQECKICRCCPTCNGKACRGETPGPGGKGSGSAFVRNVEMLEKVMIVMDTITSNEEVDTSSDFFGVSVALPVYAAPISGIRQNYGADMSEMEYTEAVVSGCEAVGTVAFTGDGKIDSMFKEPMSVLGRHGGHGVPTIKPWAEGHMDWRVDLVNESSCPAMASDIDASGLSNLRNSDVPVGFKDVDALKQLCQRASKPVILKGIMSVKGARKAMEAGAAGIIVSNHGGRVLDGAQSGIEVLEDIVAAVGDTMKVFVDGGFRSGSDVFKALALGADGVLIGRPISHAAIGGGSEGVQIYLKKIQLELREAMALAGCKTIREITRDMAVCDF</sequence>
<evidence type="ECO:0000313" key="12">
    <source>
        <dbReference type="Proteomes" id="UP000823896"/>
    </source>
</evidence>
<dbReference type="SUPFAM" id="SSF51395">
    <property type="entry name" value="FMN-linked oxidoreductases"/>
    <property type="match status" value="1"/>
</dbReference>
<dbReference type="InterPro" id="IPR000262">
    <property type="entry name" value="FMN-dep_DH"/>
</dbReference>
<dbReference type="PANTHER" id="PTHR10578">
    <property type="entry name" value="S -2-HYDROXY-ACID OXIDASE-RELATED"/>
    <property type="match status" value="1"/>
</dbReference>
<dbReference type="PANTHER" id="PTHR10578:SF107">
    <property type="entry name" value="2-HYDROXYACID OXIDASE 1"/>
    <property type="match status" value="1"/>
</dbReference>
<feature type="binding site" evidence="9">
    <location>
        <position position="212"/>
    </location>
    <ligand>
        <name>FMN</name>
        <dbReference type="ChEBI" id="CHEBI:58210"/>
    </ligand>
</feature>
<keyword evidence="2 9" id="KW-0285">Flavoprotein</keyword>
<dbReference type="Gene3D" id="3.20.20.70">
    <property type="entry name" value="Aldolase class I"/>
    <property type="match status" value="1"/>
</dbReference>
<reference evidence="11" key="2">
    <citation type="submission" date="2021-04" db="EMBL/GenBank/DDBJ databases">
        <authorList>
            <person name="Gilroy R."/>
        </authorList>
    </citation>
    <scope>NUCLEOTIDE SEQUENCE</scope>
    <source>
        <strain evidence="11">CHK187-11901</strain>
    </source>
</reference>